<evidence type="ECO:0000256" key="19">
    <source>
        <dbReference type="ARBA" id="ARBA00025833"/>
    </source>
</evidence>
<protein>
    <recommendedName>
        <fullName evidence="5">Carboxypeptidase Q</fullName>
    </recommendedName>
    <alternativeName>
        <fullName evidence="20">Plasma glutamate carboxypeptidase</fullName>
    </alternativeName>
</protein>
<evidence type="ECO:0000256" key="17">
    <source>
        <dbReference type="ARBA" id="ARBA00023180"/>
    </source>
</evidence>
<dbReference type="GO" id="GO:0046872">
    <property type="term" value="F:metal ion binding"/>
    <property type="evidence" value="ECO:0007669"/>
    <property type="project" value="UniProtKB-KW"/>
</dbReference>
<reference evidence="24 25" key="1">
    <citation type="submission" date="2019-02" db="EMBL/GenBank/DDBJ databases">
        <title>Genomic Encyclopedia of Type Strains, Phase IV (KMG-IV): sequencing the most valuable type-strain genomes for metagenomic binning, comparative biology and taxonomic classification.</title>
        <authorList>
            <person name="Goeker M."/>
        </authorList>
    </citation>
    <scope>NUCLEOTIDE SEQUENCE [LARGE SCALE GENOMIC DNA]</scope>
    <source>
        <strain evidence="24 25">DSM 18116</strain>
    </source>
</reference>
<name>A0A4Q7MRM6_9BACT</name>
<evidence type="ECO:0000256" key="9">
    <source>
        <dbReference type="ARBA" id="ARBA00022723"/>
    </source>
</evidence>
<dbReference type="AlphaFoldDB" id="A0A4Q7MRM6"/>
<dbReference type="PANTHER" id="PTHR12053">
    <property type="entry name" value="PROTEASE FAMILY M28 PLASMA GLUTAMATE CARBOXYPEPTIDASE-RELATED"/>
    <property type="match status" value="1"/>
</dbReference>
<evidence type="ECO:0000256" key="14">
    <source>
        <dbReference type="ARBA" id="ARBA00023034"/>
    </source>
</evidence>
<evidence type="ECO:0000259" key="22">
    <source>
        <dbReference type="Pfam" id="PF02225"/>
    </source>
</evidence>
<dbReference type="SUPFAM" id="SSF53187">
    <property type="entry name" value="Zn-dependent exopeptidases"/>
    <property type="match status" value="1"/>
</dbReference>
<dbReference type="Pfam" id="PF04389">
    <property type="entry name" value="Peptidase_M28"/>
    <property type="match status" value="1"/>
</dbReference>
<organism evidence="24 25">
    <name type="scientific">Pseudobacter ginsenosidimutans</name>
    <dbReference type="NCBI Taxonomy" id="661488"/>
    <lineage>
        <taxon>Bacteria</taxon>
        <taxon>Pseudomonadati</taxon>
        <taxon>Bacteroidota</taxon>
        <taxon>Chitinophagia</taxon>
        <taxon>Chitinophagales</taxon>
        <taxon>Chitinophagaceae</taxon>
        <taxon>Pseudobacter</taxon>
    </lineage>
</organism>
<evidence type="ECO:0000259" key="23">
    <source>
        <dbReference type="Pfam" id="PF04389"/>
    </source>
</evidence>
<evidence type="ECO:0000256" key="5">
    <source>
        <dbReference type="ARBA" id="ARBA00014116"/>
    </source>
</evidence>
<keyword evidence="9" id="KW-0479">Metal-binding</keyword>
<dbReference type="EMBL" id="SGXA01000002">
    <property type="protein sequence ID" value="RZS71247.1"/>
    <property type="molecule type" value="Genomic_DNA"/>
</dbReference>
<dbReference type="InterPro" id="IPR007484">
    <property type="entry name" value="Peptidase_M28"/>
</dbReference>
<evidence type="ECO:0000256" key="18">
    <source>
        <dbReference type="ARBA" id="ARBA00023228"/>
    </source>
</evidence>
<sequence length="489" mass="53552">MKKHVLLFTLLTGGVSGMMAQDGLQTVFESINTEVLSNSKAYETLKESTISIGHRLTGSVNGKKAEQQVFDLLKSYGYQDVRFQPFEVESWSRGHVHLDLLSTSGEKIEELKAVTLAHSPVRVNESAEIVDMGSGLEEDYLANPGKAKGKIVLASLWLSAGSKPGTQNLHRSEKTALAIKYGAKGIMLFNGVKNGVLLTGTASVTGKLNPIPAVCITNEDGLRLREMLKEKQYHAKLSMDNHSGPIKARNVIATLPGTKYPNEKIIVCGHLDSWDLATGATDNGLGSFAIVDMARTFKKLNLKTERTIEFVLFMGEEQGLLGSRAYVADAIKKKSLDQVKYVFNFDMSANAIGFTAGGRKEAEAFFKSTGEAIKAIDTVFQNKTSAGGAGLHSDHQPFMLQGIPTATSVTNIPSEVFRCYHADCDDINLINRSWMVDQVRFSTMFLYAIGNAAELPAKRMDDATTKQFLIDNKLKEALQIAGDWRWKGE</sequence>
<dbReference type="GO" id="GO:0070573">
    <property type="term" value="F:metallodipeptidase activity"/>
    <property type="evidence" value="ECO:0007669"/>
    <property type="project" value="InterPro"/>
</dbReference>
<evidence type="ECO:0000313" key="25">
    <source>
        <dbReference type="Proteomes" id="UP000293874"/>
    </source>
</evidence>
<dbReference type="Gene3D" id="3.40.630.10">
    <property type="entry name" value="Zn peptidases"/>
    <property type="match status" value="1"/>
</dbReference>
<dbReference type="PANTHER" id="PTHR12053:SF3">
    <property type="entry name" value="CARBOXYPEPTIDASE Q"/>
    <property type="match status" value="1"/>
</dbReference>
<keyword evidence="13" id="KW-0862">Zinc</keyword>
<evidence type="ECO:0000256" key="13">
    <source>
        <dbReference type="ARBA" id="ARBA00022833"/>
    </source>
</evidence>
<keyword evidence="14" id="KW-0333">Golgi apparatus</keyword>
<feature type="domain" description="Peptidase M28" evidence="23">
    <location>
        <begin position="250"/>
        <end position="433"/>
    </location>
</feature>
<keyword evidence="16" id="KW-0865">Zymogen</keyword>
<feature type="chain" id="PRO_5020991270" description="Carboxypeptidase Q" evidence="21">
    <location>
        <begin position="21"/>
        <end position="489"/>
    </location>
</feature>
<evidence type="ECO:0000256" key="16">
    <source>
        <dbReference type="ARBA" id="ARBA00023145"/>
    </source>
</evidence>
<evidence type="ECO:0000256" key="2">
    <source>
        <dbReference type="ARBA" id="ARBA00004371"/>
    </source>
</evidence>
<keyword evidence="17" id="KW-0325">Glycoprotein</keyword>
<keyword evidence="6" id="KW-0964">Secreted</keyword>
<dbReference type="GO" id="GO:0005576">
    <property type="term" value="C:extracellular region"/>
    <property type="evidence" value="ECO:0007669"/>
    <property type="project" value="UniProtKB-SubCell"/>
</dbReference>
<comment type="subunit">
    <text evidence="19">Homodimer. The monomeric form is inactive while the homodimer is active.</text>
</comment>
<dbReference type="GO" id="GO:0006508">
    <property type="term" value="P:proteolysis"/>
    <property type="evidence" value="ECO:0007669"/>
    <property type="project" value="UniProtKB-KW"/>
</dbReference>
<evidence type="ECO:0000256" key="3">
    <source>
        <dbReference type="ARBA" id="ARBA00004555"/>
    </source>
</evidence>
<evidence type="ECO:0000256" key="20">
    <source>
        <dbReference type="ARBA" id="ARBA00033328"/>
    </source>
</evidence>
<dbReference type="InterPro" id="IPR046450">
    <property type="entry name" value="PA_dom_sf"/>
</dbReference>
<evidence type="ECO:0000256" key="11">
    <source>
        <dbReference type="ARBA" id="ARBA00022801"/>
    </source>
</evidence>
<evidence type="ECO:0000256" key="1">
    <source>
        <dbReference type="ARBA" id="ARBA00004240"/>
    </source>
</evidence>
<evidence type="ECO:0000256" key="6">
    <source>
        <dbReference type="ARBA" id="ARBA00022525"/>
    </source>
</evidence>
<dbReference type="GO" id="GO:0004180">
    <property type="term" value="F:carboxypeptidase activity"/>
    <property type="evidence" value="ECO:0007669"/>
    <property type="project" value="UniProtKB-KW"/>
</dbReference>
<comment type="caution">
    <text evidence="24">The sequence shown here is derived from an EMBL/GenBank/DDBJ whole genome shotgun (WGS) entry which is preliminary data.</text>
</comment>
<feature type="domain" description="PA" evidence="22">
    <location>
        <begin position="136"/>
        <end position="224"/>
    </location>
</feature>
<dbReference type="Proteomes" id="UP000293874">
    <property type="component" value="Unassembled WGS sequence"/>
</dbReference>
<dbReference type="Gene3D" id="3.50.30.30">
    <property type="match status" value="1"/>
</dbReference>
<feature type="signal peptide" evidence="21">
    <location>
        <begin position="1"/>
        <end position="20"/>
    </location>
</feature>
<evidence type="ECO:0000256" key="15">
    <source>
        <dbReference type="ARBA" id="ARBA00023049"/>
    </source>
</evidence>
<gene>
    <name evidence="24" type="ORF">EV199_3149</name>
</gene>
<comment type="subcellular location">
    <subcellularLocation>
        <location evidence="1">Endoplasmic reticulum</location>
    </subcellularLocation>
    <subcellularLocation>
        <location evidence="3">Golgi apparatus</location>
    </subcellularLocation>
    <subcellularLocation>
        <location evidence="2">Lysosome</location>
    </subcellularLocation>
    <subcellularLocation>
        <location evidence="4">Secreted</location>
    </subcellularLocation>
</comment>
<evidence type="ECO:0000256" key="12">
    <source>
        <dbReference type="ARBA" id="ARBA00022824"/>
    </source>
</evidence>
<dbReference type="RefSeq" id="WP_130541774.1">
    <property type="nucleotide sequence ID" value="NZ_SGXA01000002.1"/>
</dbReference>
<evidence type="ECO:0000313" key="24">
    <source>
        <dbReference type="EMBL" id="RZS71247.1"/>
    </source>
</evidence>
<keyword evidence="25" id="KW-1185">Reference proteome</keyword>
<dbReference type="Pfam" id="PF02225">
    <property type="entry name" value="PA"/>
    <property type="match status" value="1"/>
</dbReference>
<dbReference type="InterPro" id="IPR003137">
    <property type="entry name" value="PA_domain"/>
</dbReference>
<evidence type="ECO:0000256" key="8">
    <source>
        <dbReference type="ARBA" id="ARBA00022670"/>
    </source>
</evidence>
<dbReference type="GO" id="GO:0005764">
    <property type="term" value="C:lysosome"/>
    <property type="evidence" value="ECO:0007669"/>
    <property type="project" value="UniProtKB-SubCell"/>
</dbReference>
<evidence type="ECO:0000256" key="21">
    <source>
        <dbReference type="SAM" id="SignalP"/>
    </source>
</evidence>
<keyword evidence="15" id="KW-0482">Metalloprotease</keyword>
<keyword evidence="18" id="KW-0458">Lysosome</keyword>
<keyword evidence="7" id="KW-0121">Carboxypeptidase</keyword>
<proteinExistence type="predicted"/>
<accession>A0A4Q7MRM6</accession>
<evidence type="ECO:0000256" key="10">
    <source>
        <dbReference type="ARBA" id="ARBA00022729"/>
    </source>
</evidence>
<keyword evidence="10 21" id="KW-0732">Signal</keyword>
<dbReference type="SUPFAM" id="SSF52025">
    <property type="entry name" value="PA domain"/>
    <property type="match status" value="1"/>
</dbReference>
<keyword evidence="12" id="KW-0256">Endoplasmic reticulum</keyword>
<evidence type="ECO:0000256" key="7">
    <source>
        <dbReference type="ARBA" id="ARBA00022645"/>
    </source>
</evidence>
<dbReference type="InterPro" id="IPR039866">
    <property type="entry name" value="CPQ"/>
</dbReference>
<keyword evidence="8" id="KW-0645">Protease</keyword>
<evidence type="ECO:0000256" key="4">
    <source>
        <dbReference type="ARBA" id="ARBA00004613"/>
    </source>
</evidence>
<keyword evidence="11" id="KW-0378">Hydrolase</keyword>